<evidence type="ECO:0000313" key="3">
    <source>
        <dbReference type="Proteomes" id="UP000242469"/>
    </source>
</evidence>
<dbReference type="AlphaFoldDB" id="A0A1H4GWI9"/>
<dbReference type="Proteomes" id="UP000242469">
    <property type="component" value="Unassembled WGS sequence"/>
</dbReference>
<dbReference type="RefSeq" id="WP_091827893.1">
    <property type="nucleotide sequence ID" value="NZ_FNRJ01000021.1"/>
</dbReference>
<gene>
    <name evidence="2" type="ORF">SAMN02745729_12150</name>
</gene>
<name>A0A1H4GWI9_9GAMM</name>
<accession>A0A1H4GWI9</accession>
<dbReference type="InterPro" id="IPR012433">
    <property type="entry name" value="Imm11"/>
</dbReference>
<reference evidence="3" key="1">
    <citation type="submission" date="2016-10" db="EMBL/GenBank/DDBJ databases">
        <authorList>
            <person name="Varghese N."/>
            <person name="Submissions S."/>
        </authorList>
    </citation>
    <scope>NUCLEOTIDE SEQUENCE [LARGE SCALE GENOMIC DNA]</scope>
    <source>
        <strain evidence="3">DSM 11526</strain>
    </source>
</reference>
<feature type="domain" description="Immunity MXAN-0049 protein" evidence="1">
    <location>
        <begin position="82"/>
        <end position="213"/>
    </location>
</feature>
<dbReference type="STRING" id="1122198.SAMN02745729_12150"/>
<dbReference type="Pfam" id="PF07791">
    <property type="entry name" value="Imm11"/>
    <property type="match status" value="1"/>
</dbReference>
<dbReference type="OrthoDB" id="6124009at2"/>
<dbReference type="EMBL" id="FNRJ01000021">
    <property type="protein sequence ID" value="SEB13884.1"/>
    <property type="molecule type" value="Genomic_DNA"/>
</dbReference>
<proteinExistence type="predicted"/>
<keyword evidence="3" id="KW-1185">Reference proteome</keyword>
<protein>
    <recommendedName>
        <fullName evidence="1">Immunity MXAN-0049 protein domain-containing protein</fullName>
    </recommendedName>
</protein>
<evidence type="ECO:0000313" key="2">
    <source>
        <dbReference type="EMBL" id="SEB13884.1"/>
    </source>
</evidence>
<evidence type="ECO:0000259" key="1">
    <source>
        <dbReference type="Pfam" id="PF07791"/>
    </source>
</evidence>
<sequence length="219" mass="25290">MEYFEISELISSHCITYTASTRKWFLKTAPGNAANVWTGLAGRRFYNHPECELQPIPIIELEDYRGDDARFNRAYSLPEGRLLDYFSLGLRNFVSSRLKQLLEENEAEAFFTEASVTIEEEQYLEPFFLVAPRDMLPVFDEEQSVFMTCYDTSGESSVGRIDTFVLKTDEIPAEQKLFYLHINGGYRPLMLRSDIVEQIRSAGITGMKFTPVNEMKRPF</sequence>
<organism evidence="2 3">
    <name type="scientific">Marinobacterium iners DSM 11526</name>
    <dbReference type="NCBI Taxonomy" id="1122198"/>
    <lineage>
        <taxon>Bacteria</taxon>
        <taxon>Pseudomonadati</taxon>
        <taxon>Pseudomonadota</taxon>
        <taxon>Gammaproteobacteria</taxon>
        <taxon>Oceanospirillales</taxon>
        <taxon>Oceanospirillaceae</taxon>
        <taxon>Marinobacterium</taxon>
    </lineage>
</organism>